<evidence type="ECO:0000313" key="4">
    <source>
        <dbReference type="Proteomes" id="UP000324800"/>
    </source>
</evidence>
<dbReference type="AlphaFoldDB" id="A0A5J4VIH3"/>
<gene>
    <name evidence="3" type="ORF">EZS28_022400</name>
</gene>
<feature type="region of interest" description="Disordered" evidence="1">
    <location>
        <begin position="360"/>
        <end position="388"/>
    </location>
</feature>
<evidence type="ECO:0000259" key="2">
    <source>
        <dbReference type="Pfam" id="PF03184"/>
    </source>
</evidence>
<reference evidence="3 4" key="1">
    <citation type="submission" date="2019-03" db="EMBL/GenBank/DDBJ databases">
        <title>Single cell metagenomics reveals metabolic interactions within the superorganism composed of flagellate Streblomastix strix and complex community of Bacteroidetes bacteria on its surface.</title>
        <authorList>
            <person name="Treitli S.C."/>
            <person name="Kolisko M."/>
            <person name="Husnik F."/>
            <person name="Keeling P."/>
            <person name="Hampl V."/>
        </authorList>
    </citation>
    <scope>NUCLEOTIDE SEQUENCE [LARGE SCALE GENOMIC DNA]</scope>
    <source>
        <strain evidence="3">ST1C</strain>
    </source>
</reference>
<dbReference type="OrthoDB" id="10035668at2759"/>
<comment type="caution">
    <text evidence="3">The sequence shown here is derived from an EMBL/GenBank/DDBJ whole genome shotgun (WGS) entry which is preliminary data.</text>
</comment>
<feature type="compositionally biased region" description="Low complexity" evidence="1">
    <location>
        <begin position="377"/>
        <end position="388"/>
    </location>
</feature>
<name>A0A5J4VIH3_9EUKA</name>
<evidence type="ECO:0000313" key="3">
    <source>
        <dbReference type="EMBL" id="KAA6382073.1"/>
    </source>
</evidence>
<organism evidence="3 4">
    <name type="scientific">Streblomastix strix</name>
    <dbReference type="NCBI Taxonomy" id="222440"/>
    <lineage>
        <taxon>Eukaryota</taxon>
        <taxon>Metamonada</taxon>
        <taxon>Preaxostyla</taxon>
        <taxon>Oxymonadida</taxon>
        <taxon>Streblomastigidae</taxon>
        <taxon>Streblomastix</taxon>
    </lineage>
</organism>
<dbReference type="EMBL" id="SNRW01006979">
    <property type="protein sequence ID" value="KAA6382073.1"/>
    <property type="molecule type" value="Genomic_DNA"/>
</dbReference>
<sequence>MSDKQHCNIGNRIERAANLVPDKRVISVDVLNSKKFIKRALDRAIKAIQKGFKVRNIVNDKAAPDAPQITVGKSFGYNVLRREPGLKGGKPKRMDIQRIKAACQKVLKLWYDLLQSLHLKWNYELTLIFNVDETSLQLKEDWDGMVIYPADLTPGFRLVIQRMPNATLVFGVAADGYSMPSVILWPSQKVPPELTTLNGNKYKVWTNGSGWICMETFERYVKEIFLPEIKARRLALGNPKARALLLIDSHGSIGQPKIWRQFAKLGIVVLTLSLHASEIQQPLDTGTDVVLKRKAVNQALPDSADRALLLSNIRSSFVKAGSLNGGGRVIWMRYPVQPKIITDIPLFNTWDAHIAQKLQNKKNKPTMQRDDEDEESGSVYEESSSYDE</sequence>
<protein>
    <recommendedName>
        <fullName evidence="2">DDE-1 domain-containing protein</fullName>
    </recommendedName>
</protein>
<dbReference type="InterPro" id="IPR004875">
    <property type="entry name" value="DDE_SF_endonuclease_dom"/>
</dbReference>
<dbReference type="GO" id="GO:0003676">
    <property type="term" value="F:nucleic acid binding"/>
    <property type="evidence" value="ECO:0007669"/>
    <property type="project" value="InterPro"/>
</dbReference>
<evidence type="ECO:0000256" key="1">
    <source>
        <dbReference type="SAM" id="MobiDB-lite"/>
    </source>
</evidence>
<feature type="domain" description="DDE-1" evidence="2">
    <location>
        <begin position="168"/>
        <end position="296"/>
    </location>
</feature>
<dbReference type="Proteomes" id="UP000324800">
    <property type="component" value="Unassembled WGS sequence"/>
</dbReference>
<dbReference type="Pfam" id="PF03184">
    <property type="entry name" value="DDE_1"/>
    <property type="match status" value="1"/>
</dbReference>
<proteinExistence type="predicted"/>
<accession>A0A5J4VIH3</accession>